<accession>A0A1H8V833</accession>
<dbReference type="Proteomes" id="UP000199615">
    <property type="component" value="Unassembled WGS sequence"/>
</dbReference>
<sequence length="128" mass="13673">MPLACELHIRIAAVCPIHGVSIGAEDDRATWTVSFDGAATDAQKSAAYGIIAAFESTEQIEPRLVPKRYIIDRLHTAGKLDAAMAALAAADTYTQQRWITRDSVYFNDPTCLAVLAAIGADPAVIMAP</sequence>
<dbReference type="AlphaFoldDB" id="A0A1H8V833"/>
<dbReference type="EMBL" id="FODT01000008">
    <property type="protein sequence ID" value="SEP11413.1"/>
    <property type="molecule type" value="Genomic_DNA"/>
</dbReference>
<protein>
    <submittedName>
        <fullName evidence="1">Uncharacterized protein</fullName>
    </submittedName>
</protein>
<reference evidence="2" key="1">
    <citation type="submission" date="2016-10" db="EMBL/GenBank/DDBJ databases">
        <authorList>
            <person name="Varghese N."/>
            <person name="Submissions S."/>
        </authorList>
    </citation>
    <scope>NUCLEOTIDE SEQUENCE [LARGE SCALE GENOMIC DNA]</scope>
    <source>
        <strain evidence="2">DSM 123</strain>
    </source>
</reference>
<dbReference type="OrthoDB" id="8117022at2"/>
<dbReference type="RefSeq" id="WP_139202657.1">
    <property type="nucleotide sequence ID" value="NZ_FODT01000008.1"/>
</dbReference>
<organism evidence="1 2">
    <name type="scientific">Rhodopseudomonas pseudopalustris</name>
    <dbReference type="NCBI Taxonomy" id="1513892"/>
    <lineage>
        <taxon>Bacteria</taxon>
        <taxon>Pseudomonadati</taxon>
        <taxon>Pseudomonadota</taxon>
        <taxon>Alphaproteobacteria</taxon>
        <taxon>Hyphomicrobiales</taxon>
        <taxon>Nitrobacteraceae</taxon>
        <taxon>Rhodopseudomonas</taxon>
    </lineage>
</organism>
<keyword evidence="2" id="KW-1185">Reference proteome</keyword>
<gene>
    <name evidence="1" type="ORF">SAMN05444123_108103</name>
</gene>
<evidence type="ECO:0000313" key="2">
    <source>
        <dbReference type="Proteomes" id="UP000199615"/>
    </source>
</evidence>
<name>A0A1H8V833_9BRAD</name>
<evidence type="ECO:0000313" key="1">
    <source>
        <dbReference type="EMBL" id="SEP11413.1"/>
    </source>
</evidence>
<proteinExistence type="predicted"/>